<evidence type="ECO:0000256" key="1">
    <source>
        <dbReference type="SAM" id="SignalP"/>
    </source>
</evidence>
<dbReference type="PANTHER" id="PTHR43881">
    <property type="entry name" value="GAMMA-GLUTAMYLTRANSPEPTIDASE (AFU_ORTHOLOGUE AFUA_4G13580)"/>
    <property type="match status" value="1"/>
</dbReference>
<reference evidence="2 3" key="1">
    <citation type="submission" date="2019-08" db="EMBL/GenBank/DDBJ databases">
        <title>Pelomicrobium methylotrophicum gen. nov., sp. nov. a moderately thermophilic, facultatively anaerobic, lithoautotrophic and methylotrophic bacterium isolated from a terrestrial mud volcano.</title>
        <authorList>
            <person name="Slobodkina G.B."/>
            <person name="Merkel A.Y."/>
            <person name="Slobodkin A.I."/>
        </authorList>
    </citation>
    <scope>NUCLEOTIDE SEQUENCE [LARGE SCALE GENOMIC DNA]</scope>
    <source>
        <strain evidence="2 3">SM250</strain>
    </source>
</reference>
<feature type="chain" id="PRO_5022849784" evidence="1">
    <location>
        <begin position="20"/>
        <end position="532"/>
    </location>
</feature>
<dbReference type="GO" id="GO:0016740">
    <property type="term" value="F:transferase activity"/>
    <property type="evidence" value="ECO:0007669"/>
    <property type="project" value="UniProtKB-KW"/>
</dbReference>
<evidence type="ECO:0000313" key="3">
    <source>
        <dbReference type="Proteomes" id="UP000321201"/>
    </source>
</evidence>
<dbReference type="SUPFAM" id="SSF56235">
    <property type="entry name" value="N-terminal nucleophile aminohydrolases (Ntn hydrolases)"/>
    <property type="match status" value="1"/>
</dbReference>
<evidence type="ECO:0000313" key="2">
    <source>
        <dbReference type="EMBL" id="TXF12907.1"/>
    </source>
</evidence>
<dbReference type="EMBL" id="VPFL01000004">
    <property type="protein sequence ID" value="TXF12907.1"/>
    <property type="molecule type" value="Genomic_DNA"/>
</dbReference>
<gene>
    <name evidence="2" type="ORF">FR698_04560</name>
</gene>
<protein>
    <submittedName>
        <fullName evidence="2">Gamma-glutamyltransferase</fullName>
    </submittedName>
</protein>
<dbReference type="Proteomes" id="UP000321201">
    <property type="component" value="Unassembled WGS sequence"/>
</dbReference>
<name>A0A5C7EKW0_9PROT</name>
<dbReference type="RefSeq" id="WP_147798989.1">
    <property type="nucleotide sequence ID" value="NZ_VPFL01000004.1"/>
</dbReference>
<dbReference type="InterPro" id="IPR043137">
    <property type="entry name" value="GGT_ssub_C"/>
</dbReference>
<dbReference type="Pfam" id="PF01019">
    <property type="entry name" value="G_glu_transpept"/>
    <property type="match status" value="1"/>
</dbReference>
<feature type="signal peptide" evidence="1">
    <location>
        <begin position="1"/>
        <end position="19"/>
    </location>
</feature>
<dbReference type="InterPro" id="IPR052896">
    <property type="entry name" value="GGT-like_enzyme"/>
</dbReference>
<dbReference type="AlphaFoldDB" id="A0A5C7EKW0"/>
<dbReference type="OrthoDB" id="9781342at2"/>
<comment type="caution">
    <text evidence="2">The sequence shown here is derived from an EMBL/GenBank/DDBJ whole genome shotgun (WGS) entry which is preliminary data.</text>
</comment>
<dbReference type="InterPro" id="IPR029055">
    <property type="entry name" value="Ntn_hydrolases_N"/>
</dbReference>
<dbReference type="PANTHER" id="PTHR43881:SF5">
    <property type="entry name" value="GAMMA-GLUTAMYLTRANSPEPTIDASE"/>
    <property type="match status" value="1"/>
</dbReference>
<sequence>MIHSTLATRGIAVAPHALAAQSALAVLREGGNALEAMIAAAATIAVVYPHMNGIGGDSFWVFYAPDKGVSSIDACGAAGRRVTREFYRQQGLTQIPVRGPLAANTVAGTLSGWDLAFRISRDDWGGRLPFGRLLEDAIYYARHGVPVTASQHASTAAKLAELKGQPGFAERFLVAGTPPTVGSRYVQPALAATLERIATAGPRDFYEGDLARVVAADLEAVGSPLTFDDLARHRAVTKPALALKHSLGSLYNMAPPTQGVISLILLGILDRLQIAGLDPLSVDYVHRAVEATKLAFRIRDRYVTDPAYMDVDAQALLDPGALDALAAEVDDQRAAPWGQRTTPGDTVWMGVIDGAGRAVSFIQSIYHEFGSGVVLPGTGIHWQNRGCSFSLDPAALNTLEPGRKPFHTLNPALALLNDGRVMVYGTMGGDGQPQTQAAVFTRYAVMGCELQQAVSMPRWLLGRTWGSHSDTLKLEDRFPARVFDELQRRGHAVERLHSFDEAVGHAGALVRHANGMMEGAFDPRSNGGVAGF</sequence>
<dbReference type="PRINTS" id="PR01210">
    <property type="entry name" value="GGTRANSPTASE"/>
</dbReference>
<dbReference type="InParanoid" id="A0A5C7EKW0"/>
<keyword evidence="1" id="KW-0732">Signal</keyword>
<proteinExistence type="predicted"/>
<organism evidence="2 3">
    <name type="scientific">Pelomicrobium methylotrophicum</name>
    <dbReference type="NCBI Taxonomy" id="2602750"/>
    <lineage>
        <taxon>Bacteria</taxon>
        <taxon>Pseudomonadati</taxon>
        <taxon>Pseudomonadota</taxon>
        <taxon>Hydrogenophilia</taxon>
        <taxon>Hydrogenophilia incertae sedis</taxon>
        <taxon>Pelomicrobium</taxon>
    </lineage>
</organism>
<dbReference type="InterPro" id="IPR043138">
    <property type="entry name" value="GGT_lsub"/>
</dbReference>
<dbReference type="Gene3D" id="1.10.246.130">
    <property type="match status" value="1"/>
</dbReference>
<dbReference type="Gene3D" id="3.60.20.40">
    <property type="match status" value="1"/>
</dbReference>
<keyword evidence="2" id="KW-0808">Transferase</keyword>
<keyword evidence="3" id="KW-1185">Reference proteome</keyword>
<accession>A0A5C7EKW0</accession>